<keyword evidence="7" id="KW-0378">Hydrolase</keyword>
<dbReference type="InterPro" id="IPR005135">
    <property type="entry name" value="Endo/exonuclease/phosphatase"/>
</dbReference>
<accession>A0A1B0BX14</accession>
<name>A0A1B0BX14_9MUSC</name>
<dbReference type="STRING" id="67801.A0A1B0BX14"/>
<evidence type="ECO:0000259" key="15">
    <source>
        <dbReference type="Pfam" id="PF03372"/>
    </source>
</evidence>
<evidence type="ECO:0000256" key="14">
    <source>
        <dbReference type="SAM" id="MobiDB-lite"/>
    </source>
</evidence>
<dbReference type="InterPro" id="IPR036691">
    <property type="entry name" value="Endo/exonu/phosph_ase_sf"/>
</dbReference>
<evidence type="ECO:0000256" key="5">
    <source>
        <dbReference type="ARBA" id="ARBA00022722"/>
    </source>
</evidence>
<keyword evidence="11" id="KW-0496">Mitochondrion</keyword>
<dbReference type="InterPro" id="IPR013083">
    <property type="entry name" value="Znf_RING/FYVE/PHD"/>
</dbReference>
<comment type="cofactor">
    <cofactor evidence="1">
        <name>Mg(2+)</name>
        <dbReference type="ChEBI" id="CHEBI:18420"/>
    </cofactor>
</comment>
<evidence type="ECO:0000313" key="17">
    <source>
        <dbReference type="EnsemblMetazoa" id="GPPI043106-PA"/>
    </source>
</evidence>
<dbReference type="Proteomes" id="UP000092460">
    <property type="component" value="Unassembled WGS sequence"/>
</dbReference>
<reference evidence="17" key="2">
    <citation type="submission" date="2020-05" db="UniProtKB">
        <authorList>
            <consortium name="EnsemblMetazoa"/>
        </authorList>
    </citation>
    <scope>IDENTIFICATION</scope>
    <source>
        <strain evidence="17">IAEA</strain>
    </source>
</reference>
<evidence type="ECO:0000256" key="6">
    <source>
        <dbReference type="ARBA" id="ARBA00022723"/>
    </source>
</evidence>
<dbReference type="InterPro" id="IPR050410">
    <property type="entry name" value="CCR4/nocturin_mRNA_transcr"/>
</dbReference>
<keyword evidence="3" id="KW-0597">Phosphoprotein</keyword>
<dbReference type="Pfam" id="PF03372">
    <property type="entry name" value="Exo_endo_phos"/>
    <property type="match status" value="1"/>
</dbReference>
<evidence type="ECO:0000313" key="18">
    <source>
        <dbReference type="Proteomes" id="UP000092460"/>
    </source>
</evidence>
<dbReference type="Pfam" id="PF21171">
    <property type="entry name" value="PDE12-like_N"/>
    <property type="match status" value="1"/>
</dbReference>
<feature type="compositionally biased region" description="Polar residues" evidence="14">
    <location>
        <begin position="27"/>
        <end position="61"/>
    </location>
</feature>
<organism evidence="17 18">
    <name type="scientific">Glossina palpalis gambiensis</name>
    <dbReference type="NCBI Taxonomy" id="67801"/>
    <lineage>
        <taxon>Eukaryota</taxon>
        <taxon>Metazoa</taxon>
        <taxon>Ecdysozoa</taxon>
        <taxon>Arthropoda</taxon>
        <taxon>Hexapoda</taxon>
        <taxon>Insecta</taxon>
        <taxon>Pterygota</taxon>
        <taxon>Neoptera</taxon>
        <taxon>Endopterygota</taxon>
        <taxon>Diptera</taxon>
        <taxon>Brachycera</taxon>
        <taxon>Muscomorpha</taxon>
        <taxon>Hippoboscoidea</taxon>
        <taxon>Glossinidae</taxon>
        <taxon>Glossina</taxon>
    </lineage>
</organism>
<keyword evidence="10" id="KW-0809">Transit peptide</keyword>
<dbReference type="PANTHER" id="PTHR12121:SF37">
    <property type="entry name" value="2',5'-PHOSPHODIESTERASE 12"/>
    <property type="match status" value="1"/>
</dbReference>
<feature type="region of interest" description="Disordered" evidence="14">
    <location>
        <begin position="1"/>
        <end position="62"/>
    </location>
</feature>
<evidence type="ECO:0000256" key="2">
    <source>
        <dbReference type="ARBA" id="ARBA00004305"/>
    </source>
</evidence>
<keyword evidence="8" id="KW-0269">Exonuclease</keyword>
<protein>
    <recommendedName>
        <fullName evidence="12">2',5'-phosphodiesterase 12</fullName>
    </recommendedName>
    <alternativeName>
        <fullName evidence="13">Mitochondrial deadenylase</fullName>
    </alternativeName>
</protein>
<keyword evidence="4" id="KW-0507">mRNA processing</keyword>
<reference evidence="18" key="1">
    <citation type="submission" date="2015-01" db="EMBL/GenBank/DDBJ databases">
        <authorList>
            <person name="Aksoy S."/>
            <person name="Warren W."/>
            <person name="Wilson R.K."/>
        </authorList>
    </citation>
    <scope>NUCLEOTIDE SEQUENCE [LARGE SCALE GENOMIC DNA]</scope>
    <source>
        <strain evidence="18">IAEA</strain>
    </source>
</reference>
<dbReference type="GO" id="GO:0000288">
    <property type="term" value="P:nuclear-transcribed mRNA catabolic process, deadenylation-dependent decay"/>
    <property type="evidence" value="ECO:0007669"/>
    <property type="project" value="TreeGrafter"/>
</dbReference>
<dbReference type="VEuPathDB" id="VectorBase:GPPI043106"/>
<evidence type="ECO:0000256" key="10">
    <source>
        <dbReference type="ARBA" id="ARBA00022946"/>
    </source>
</evidence>
<dbReference type="AlphaFoldDB" id="A0A1B0BX14"/>
<sequence>MGAKASTPATSGHQSPRSRTFSSSSTGAELQNSSVDRQRARSLSSVPDIHSQPTTSGENQHINASNNATAINSNNYASSSTSQQGHNNHLQRQTLGDNIRGVSMAGANFVESIALAASASNGASNIGRVYTATSLPSQIWSFNEDVLADAKGECVICLEDLNPGDIIARLPCLCIYHKCEELHINFRYVNADLKLDREFNFCRRMSEKVEDALTRIRGNIEKEIFKKAKKTKNKNLPQESELSPKPLVDGKIELLRGEHKLADITFIDILGDTTDSLNLRILDRNFQVVINQPWVVNLVMPTIILAGFTVYPSKLEMQFAERSYCKGSWFKAKMATSGNLKQVKKWLHCGDGLSYNTCNEDVGYFLKLVLIPGNSQGQFGPLVEQISKGEVQVGPGRCPFETRHCFTKQRLGGDSLRIVSYNVLADLYADSDYSRTHLFPYCPAYALKADYRKQLILKEIMGYNADIICLQEVDVKFFNFDLQPILEDDEQAFKGLLAQKGTCGEGVATFYNAKRFDLFETRNFNIGENIKVLTVFRGLWQKIQTNEKLAERICDRSTTLQLTLLKMKECQYYLLVANTHLYFHPDADHIRLLQIGLSMLYIEDMYRKLIIQLNLNDENQLAIVFSGDFNSVPECGIFRLMTEGFVEDDFIDWRSNPEEALTGVFLKQPFRMQSACGTPQYTNFTHAFAACLDYIFYQSDRLGVEQIVPLPGLEELKSHKAIPSVVFPSDHVALVADLRFKLMSQNAK</sequence>
<evidence type="ECO:0000259" key="16">
    <source>
        <dbReference type="Pfam" id="PF21171"/>
    </source>
</evidence>
<comment type="subcellular location">
    <subcellularLocation>
        <location evidence="2">Mitochondrion matrix</location>
    </subcellularLocation>
</comment>
<dbReference type="PANTHER" id="PTHR12121">
    <property type="entry name" value="CARBON CATABOLITE REPRESSOR PROTEIN 4"/>
    <property type="match status" value="1"/>
</dbReference>
<proteinExistence type="predicted"/>
<dbReference type="EMBL" id="JXJN01022027">
    <property type="status" value="NOT_ANNOTATED_CDS"/>
    <property type="molecule type" value="Genomic_DNA"/>
</dbReference>
<dbReference type="Gene3D" id="3.60.10.10">
    <property type="entry name" value="Endonuclease/exonuclease/phosphatase"/>
    <property type="match status" value="1"/>
</dbReference>
<evidence type="ECO:0000256" key="4">
    <source>
        <dbReference type="ARBA" id="ARBA00022664"/>
    </source>
</evidence>
<dbReference type="GO" id="GO:0046872">
    <property type="term" value="F:metal ion binding"/>
    <property type="evidence" value="ECO:0007669"/>
    <property type="project" value="UniProtKB-KW"/>
</dbReference>
<evidence type="ECO:0000256" key="1">
    <source>
        <dbReference type="ARBA" id="ARBA00001946"/>
    </source>
</evidence>
<evidence type="ECO:0000256" key="13">
    <source>
        <dbReference type="ARBA" id="ARBA00083541"/>
    </source>
</evidence>
<keyword evidence="5" id="KW-0540">Nuclease</keyword>
<feature type="domain" description="2',5'-phosphodiesterase 12-like N-terminal" evidence="16">
    <location>
        <begin position="294"/>
        <end position="391"/>
    </location>
</feature>
<keyword evidence="6" id="KW-0479">Metal-binding</keyword>
<evidence type="ECO:0000256" key="8">
    <source>
        <dbReference type="ARBA" id="ARBA00022839"/>
    </source>
</evidence>
<dbReference type="Gene3D" id="3.30.40.10">
    <property type="entry name" value="Zinc/RING finger domain, C3HC4 (zinc finger)"/>
    <property type="match status" value="1"/>
</dbReference>
<evidence type="ECO:0000256" key="7">
    <source>
        <dbReference type="ARBA" id="ARBA00022801"/>
    </source>
</evidence>
<dbReference type="SUPFAM" id="SSF56219">
    <property type="entry name" value="DNase I-like"/>
    <property type="match status" value="1"/>
</dbReference>
<dbReference type="GO" id="GO:0006397">
    <property type="term" value="P:mRNA processing"/>
    <property type="evidence" value="ECO:0007669"/>
    <property type="project" value="UniProtKB-KW"/>
</dbReference>
<evidence type="ECO:0000256" key="11">
    <source>
        <dbReference type="ARBA" id="ARBA00023128"/>
    </source>
</evidence>
<dbReference type="EnsemblMetazoa" id="GPPI043106-RA">
    <property type="protein sequence ID" value="GPPI043106-PA"/>
    <property type="gene ID" value="GPPI043106"/>
</dbReference>
<keyword evidence="18" id="KW-1185">Reference proteome</keyword>
<dbReference type="InterPro" id="IPR048821">
    <property type="entry name" value="PDE12-like_N"/>
</dbReference>
<evidence type="ECO:0000256" key="12">
    <source>
        <dbReference type="ARBA" id="ARBA00072755"/>
    </source>
</evidence>
<evidence type="ECO:0000256" key="9">
    <source>
        <dbReference type="ARBA" id="ARBA00022842"/>
    </source>
</evidence>
<dbReference type="GO" id="GO:0005759">
    <property type="term" value="C:mitochondrial matrix"/>
    <property type="evidence" value="ECO:0007669"/>
    <property type="project" value="UniProtKB-SubCell"/>
</dbReference>
<feature type="compositionally biased region" description="Low complexity" evidence="14">
    <location>
        <begin position="15"/>
        <end position="26"/>
    </location>
</feature>
<dbReference type="FunFam" id="3.60.10.10:FF:000018">
    <property type="entry name" value="2',5'-phosphodiesterase 12"/>
    <property type="match status" value="1"/>
</dbReference>
<evidence type="ECO:0000256" key="3">
    <source>
        <dbReference type="ARBA" id="ARBA00022553"/>
    </source>
</evidence>
<keyword evidence="9" id="KW-0460">Magnesium</keyword>
<dbReference type="GO" id="GO:0004535">
    <property type="term" value="F:poly(A)-specific ribonuclease activity"/>
    <property type="evidence" value="ECO:0007669"/>
    <property type="project" value="UniProtKB-ARBA"/>
</dbReference>
<feature type="domain" description="Endonuclease/exonuclease/phosphatase" evidence="15">
    <location>
        <begin position="419"/>
        <end position="731"/>
    </location>
</feature>